<proteinExistence type="predicted"/>
<evidence type="ECO:0000313" key="2">
    <source>
        <dbReference type="EMBL" id="JAH96674.1"/>
    </source>
</evidence>
<accession>A0A0E9X256</accession>
<protein>
    <submittedName>
        <fullName evidence="2">Uncharacterized protein</fullName>
    </submittedName>
</protein>
<reference evidence="2" key="1">
    <citation type="submission" date="2014-11" db="EMBL/GenBank/DDBJ databases">
        <authorList>
            <person name="Amaro Gonzalez C."/>
        </authorList>
    </citation>
    <scope>NUCLEOTIDE SEQUENCE</scope>
</reference>
<keyword evidence="1" id="KW-1133">Transmembrane helix</keyword>
<reference evidence="2" key="2">
    <citation type="journal article" date="2015" name="Fish Shellfish Immunol.">
        <title>Early steps in the European eel (Anguilla anguilla)-Vibrio vulnificus interaction in the gills: Role of the RtxA13 toxin.</title>
        <authorList>
            <person name="Callol A."/>
            <person name="Pajuelo D."/>
            <person name="Ebbesson L."/>
            <person name="Teles M."/>
            <person name="MacKenzie S."/>
            <person name="Amaro C."/>
        </authorList>
    </citation>
    <scope>NUCLEOTIDE SEQUENCE</scope>
</reference>
<sequence>MTLLHIVSLGEGLHNCGETFECYTDRFQIPKPTSFWFVSSPNQASNLLSLFNRKSNLIFFYSFVSFFCVFLLLILINNVPVIIFYSSKLVLISATSFPLVKAICSYLHITKLFNQFSLLFIIFTEGFPMDSHVKLILHLTIVKINLKQLIMCM</sequence>
<evidence type="ECO:0000256" key="1">
    <source>
        <dbReference type="SAM" id="Phobius"/>
    </source>
</evidence>
<dbReference type="EMBL" id="GBXM01011903">
    <property type="protein sequence ID" value="JAH96674.1"/>
    <property type="molecule type" value="Transcribed_RNA"/>
</dbReference>
<keyword evidence="1" id="KW-0472">Membrane</keyword>
<organism evidence="2">
    <name type="scientific">Anguilla anguilla</name>
    <name type="common">European freshwater eel</name>
    <name type="synonym">Muraena anguilla</name>
    <dbReference type="NCBI Taxonomy" id="7936"/>
    <lineage>
        <taxon>Eukaryota</taxon>
        <taxon>Metazoa</taxon>
        <taxon>Chordata</taxon>
        <taxon>Craniata</taxon>
        <taxon>Vertebrata</taxon>
        <taxon>Euteleostomi</taxon>
        <taxon>Actinopterygii</taxon>
        <taxon>Neopterygii</taxon>
        <taxon>Teleostei</taxon>
        <taxon>Anguilliformes</taxon>
        <taxon>Anguillidae</taxon>
        <taxon>Anguilla</taxon>
    </lineage>
</organism>
<keyword evidence="1" id="KW-0812">Transmembrane</keyword>
<name>A0A0E9X256_ANGAN</name>
<dbReference type="AlphaFoldDB" id="A0A0E9X256"/>
<feature type="transmembrane region" description="Helical" evidence="1">
    <location>
        <begin position="57"/>
        <end position="76"/>
    </location>
</feature>